<sequence>MPDAPTRLEVNREPRDGTCPRCGAAELRAYPVVAEQGWVQVVKCQRCLHSISREPWQRLGPIQLLADLV</sequence>
<keyword evidence="2" id="KW-1185">Reference proteome</keyword>
<proteinExistence type="predicted"/>
<dbReference type="OrthoDB" id="9011083at2"/>
<dbReference type="AlphaFoldDB" id="A0A285KYL0"/>
<dbReference type="EMBL" id="OBEG01000001">
    <property type="protein sequence ID" value="SNY77742.1"/>
    <property type="molecule type" value="Genomic_DNA"/>
</dbReference>
<organism evidence="1 2">
    <name type="scientific">Nocardia amikacinitolerans</name>
    <dbReference type="NCBI Taxonomy" id="756689"/>
    <lineage>
        <taxon>Bacteria</taxon>
        <taxon>Bacillati</taxon>
        <taxon>Actinomycetota</taxon>
        <taxon>Actinomycetes</taxon>
        <taxon>Mycobacteriales</taxon>
        <taxon>Nocardiaceae</taxon>
        <taxon>Nocardia</taxon>
    </lineage>
</organism>
<protein>
    <submittedName>
        <fullName evidence="1">Uncharacterized protein</fullName>
    </submittedName>
</protein>
<accession>A0A285KYL0</accession>
<dbReference type="RefSeq" id="WP_097243881.1">
    <property type="nucleotide sequence ID" value="NZ_JAMTCV010000002.1"/>
</dbReference>
<dbReference type="Proteomes" id="UP000219565">
    <property type="component" value="Unassembled WGS sequence"/>
</dbReference>
<evidence type="ECO:0000313" key="2">
    <source>
        <dbReference type="Proteomes" id="UP000219565"/>
    </source>
</evidence>
<name>A0A285KYL0_9NOCA</name>
<gene>
    <name evidence="1" type="ORF">SAMN04244553_1081</name>
</gene>
<evidence type="ECO:0000313" key="1">
    <source>
        <dbReference type="EMBL" id="SNY77742.1"/>
    </source>
</evidence>
<reference evidence="1 2" key="1">
    <citation type="submission" date="2017-09" db="EMBL/GenBank/DDBJ databases">
        <authorList>
            <person name="Ehlers B."/>
            <person name="Leendertz F.H."/>
        </authorList>
    </citation>
    <scope>NUCLEOTIDE SEQUENCE [LARGE SCALE GENOMIC DNA]</scope>
    <source>
        <strain evidence="1 2">DSM 45537</strain>
    </source>
</reference>